<dbReference type="Proteomes" id="UP001417504">
    <property type="component" value="Unassembled WGS sequence"/>
</dbReference>
<evidence type="ECO:0000256" key="1">
    <source>
        <dbReference type="SAM" id="MobiDB-lite"/>
    </source>
</evidence>
<feature type="region of interest" description="Disordered" evidence="1">
    <location>
        <begin position="1"/>
        <end position="99"/>
    </location>
</feature>
<name>A0AAP0JNF1_9MAGN</name>
<feature type="compositionally biased region" description="Low complexity" evidence="1">
    <location>
        <begin position="1"/>
        <end position="11"/>
    </location>
</feature>
<protein>
    <submittedName>
        <fullName evidence="2">Uncharacterized protein</fullName>
    </submittedName>
</protein>
<organism evidence="2 3">
    <name type="scientific">Stephania japonica</name>
    <dbReference type="NCBI Taxonomy" id="461633"/>
    <lineage>
        <taxon>Eukaryota</taxon>
        <taxon>Viridiplantae</taxon>
        <taxon>Streptophyta</taxon>
        <taxon>Embryophyta</taxon>
        <taxon>Tracheophyta</taxon>
        <taxon>Spermatophyta</taxon>
        <taxon>Magnoliopsida</taxon>
        <taxon>Ranunculales</taxon>
        <taxon>Menispermaceae</taxon>
        <taxon>Menispermoideae</taxon>
        <taxon>Cissampelideae</taxon>
        <taxon>Stephania</taxon>
    </lineage>
</organism>
<dbReference type="AlphaFoldDB" id="A0AAP0JNF1"/>
<accession>A0AAP0JNF1</accession>
<feature type="compositionally biased region" description="Basic and acidic residues" evidence="1">
    <location>
        <begin position="54"/>
        <end position="72"/>
    </location>
</feature>
<comment type="caution">
    <text evidence="2">The sequence shown here is derived from an EMBL/GenBank/DDBJ whole genome shotgun (WGS) entry which is preliminary data.</text>
</comment>
<feature type="compositionally biased region" description="Basic and acidic residues" evidence="1">
    <location>
        <begin position="14"/>
        <end position="33"/>
    </location>
</feature>
<sequence length="99" mass="11658">MSKLTSNVTKSKVVKKEGWRKREEKMEMMKREVGWGNTETEGSGLEGSRFKNMGGEEHRRRTHGRGEKWGREDGEEDQGQKKSSKKKRKEQRAIDDFYH</sequence>
<proteinExistence type="predicted"/>
<keyword evidence="3" id="KW-1185">Reference proteome</keyword>
<evidence type="ECO:0000313" key="2">
    <source>
        <dbReference type="EMBL" id="KAK9137069.1"/>
    </source>
</evidence>
<evidence type="ECO:0000313" key="3">
    <source>
        <dbReference type="Proteomes" id="UP001417504"/>
    </source>
</evidence>
<gene>
    <name evidence="2" type="ORF">Sjap_007663</name>
</gene>
<dbReference type="EMBL" id="JBBNAE010000003">
    <property type="protein sequence ID" value="KAK9137069.1"/>
    <property type="molecule type" value="Genomic_DNA"/>
</dbReference>
<reference evidence="2 3" key="1">
    <citation type="submission" date="2024-01" db="EMBL/GenBank/DDBJ databases">
        <title>Genome assemblies of Stephania.</title>
        <authorList>
            <person name="Yang L."/>
        </authorList>
    </citation>
    <scope>NUCLEOTIDE SEQUENCE [LARGE SCALE GENOMIC DNA]</scope>
    <source>
        <strain evidence="2">QJT</strain>
        <tissue evidence="2">Leaf</tissue>
    </source>
</reference>